<proteinExistence type="predicted"/>
<dbReference type="Gene3D" id="3.40.50.2300">
    <property type="match status" value="1"/>
</dbReference>
<dbReference type="EMBL" id="JASGBP010000002">
    <property type="protein sequence ID" value="MDI9256673.1"/>
    <property type="molecule type" value="Genomic_DNA"/>
</dbReference>
<gene>
    <name evidence="4" type="ORF">QHT84_04525</name>
</gene>
<organism evidence="4 5">
    <name type="scientific">Flavobacterium sedimenticola</name>
    <dbReference type="NCBI Taxonomy" id="3043286"/>
    <lineage>
        <taxon>Bacteria</taxon>
        <taxon>Pseudomonadati</taxon>
        <taxon>Bacteroidota</taxon>
        <taxon>Flavobacteriia</taxon>
        <taxon>Flavobacteriales</taxon>
        <taxon>Flavobacteriaceae</taxon>
        <taxon>Flavobacterium</taxon>
    </lineage>
</organism>
<evidence type="ECO:0000256" key="1">
    <source>
        <dbReference type="ARBA" id="ARBA00022553"/>
    </source>
</evidence>
<dbReference type="SUPFAM" id="SSF52172">
    <property type="entry name" value="CheY-like"/>
    <property type="match status" value="1"/>
</dbReference>
<evidence type="ECO:0000259" key="3">
    <source>
        <dbReference type="PROSITE" id="PS50110"/>
    </source>
</evidence>
<comment type="caution">
    <text evidence="4">The sequence shown here is derived from an EMBL/GenBank/DDBJ whole genome shotgun (WGS) entry which is preliminary data.</text>
</comment>
<keyword evidence="5" id="KW-1185">Reference proteome</keyword>
<dbReference type="Pfam" id="PF00072">
    <property type="entry name" value="Response_reg"/>
    <property type="match status" value="1"/>
</dbReference>
<sequence>MKKALTLFYLDDDFEDLDFFQEVAGDLGHTVRVFADGRIMLLVLETEAVKPDVIFLDIHMPILNGQEILEIIKKTDTLKDIPVVMVSGAYPKKLVRHFSELGVNYFLKKHHVHDYRESLKELLNDHLATRKATAK</sequence>
<dbReference type="RefSeq" id="WP_283238363.1">
    <property type="nucleotide sequence ID" value="NZ_JASGBP010000002.1"/>
</dbReference>
<keyword evidence="1 2" id="KW-0597">Phosphoprotein</keyword>
<dbReference type="PANTHER" id="PTHR44591:SF3">
    <property type="entry name" value="RESPONSE REGULATORY DOMAIN-CONTAINING PROTEIN"/>
    <property type="match status" value="1"/>
</dbReference>
<dbReference type="Proteomes" id="UP001230035">
    <property type="component" value="Unassembled WGS sequence"/>
</dbReference>
<dbReference type="PANTHER" id="PTHR44591">
    <property type="entry name" value="STRESS RESPONSE REGULATOR PROTEIN 1"/>
    <property type="match status" value="1"/>
</dbReference>
<evidence type="ECO:0000256" key="2">
    <source>
        <dbReference type="PROSITE-ProRule" id="PRU00169"/>
    </source>
</evidence>
<dbReference type="SMART" id="SM00448">
    <property type="entry name" value="REC"/>
    <property type="match status" value="1"/>
</dbReference>
<dbReference type="InterPro" id="IPR050595">
    <property type="entry name" value="Bact_response_regulator"/>
</dbReference>
<feature type="domain" description="Response regulatory" evidence="3">
    <location>
        <begin position="6"/>
        <end position="124"/>
    </location>
</feature>
<reference evidence="4 5" key="1">
    <citation type="submission" date="2023-05" db="EMBL/GenBank/DDBJ databases">
        <title>Flavobacterium sedimenti sp. nov., isolated from the sediment.</title>
        <authorList>
            <person name="Wu N."/>
        </authorList>
    </citation>
    <scope>NUCLEOTIDE SEQUENCE [LARGE SCALE GENOMIC DNA]</scope>
    <source>
        <strain evidence="4 5">YZ-48</strain>
    </source>
</reference>
<name>A0ABT6XNM0_9FLAO</name>
<evidence type="ECO:0000313" key="5">
    <source>
        <dbReference type="Proteomes" id="UP001230035"/>
    </source>
</evidence>
<evidence type="ECO:0000313" key="4">
    <source>
        <dbReference type="EMBL" id="MDI9256673.1"/>
    </source>
</evidence>
<protein>
    <submittedName>
        <fullName evidence="4">Response regulator</fullName>
    </submittedName>
</protein>
<feature type="modified residue" description="4-aspartylphosphate" evidence="2">
    <location>
        <position position="57"/>
    </location>
</feature>
<dbReference type="PROSITE" id="PS50110">
    <property type="entry name" value="RESPONSE_REGULATORY"/>
    <property type="match status" value="1"/>
</dbReference>
<accession>A0ABT6XNM0</accession>
<dbReference type="InterPro" id="IPR001789">
    <property type="entry name" value="Sig_transdc_resp-reg_receiver"/>
</dbReference>
<dbReference type="InterPro" id="IPR011006">
    <property type="entry name" value="CheY-like_superfamily"/>
</dbReference>